<evidence type="ECO:0000256" key="7">
    <source>
        <dbReference type="ARBA" id="ARBA00038093"/>
    </source>
</evidence>
<dbReference type="InterPro" id="IPR002716">
    <property type="entry name" value="PIN_dom"/>
</dbReference>
<evidence type="ECO:0000256" key="1">
    <source>
        <dbReference type="ARBA" id="ARBA00001946"/>
    </source>
</evidence>
<gene>
    <name evidence="8" type="primary">vapC</name>
    <name evidence="10" type="ORF">CO058_02505</name>
</gene>
<dbReference type="GO" id="GO:0000287">
    <property type="term" value="F:magnesium ion binding"/>
    <property type="evidence" value="ECO:0007669"/>
    <property type="project" value="UniProtKB-UniRule"/>
</dbReference>
<evidence type="ECO:0000313" key="10">
    <source>
        <dbReference type="EMBL" id="PJC23606.1"/>
    </source>
</evidence>
<evidence type="ECO:0000313" key="11">
    <source>
        <dbReference type="Proteomes" id="UP000229756"/>
    </source>
</evidence>
<evidence type="ECO:0000256" key="8">
    <source>
        <dbReference type="HAMAP-Rule" id="MF_00265"/>
    </source>
</evidence>
<feature type="domain" description="PIN" evidence="9">
    <location>
        <begin position="3"/>
        <end position="116"/>
    </location>
</feature>
<keyword evidence="6 8" id="KW-0460">Magnesium</keyword>
<evidence type="ECO:0000256" key="2">
    <source>
        <dbReference type="ARBA" id="ARBA00022649"/>
    </source>
</evidence>
<keyword evidence="5 8" id="KW-0378">Hydrolase</keyword>
<name>A0A2M8ELI8_UNCKA</name>
<dbReference type="AlphaFoldDB" id="A0A2M8ELI8"/>
<evidence type="ECO:0000256" key="6">
    <source>
        <dbReference type="ARBA" id="ARBA00022842"/>
    </source>
</evidence>
<reference evidence="11" key="1">
    <citation type="submission" date="2017-09" db="EMBL/GenBank/DDBJ databases">
        <title>Depth-based differentiation of microbial function through sediment-hosted aquifers and enrichment of novel symbionts in the deep terrestrial subsurface.</title>
        <authorList>
            <person name="Probst A.J."/>
            <person name="Ladd B."/>
            <person name="Jarett J.K."/>
            <person name="Geller-Mcgrath D.E."/>
            <person name="Sieber C.M.K."/>
            <person name="Emerson J.B."/>
            <person name="Anantharaman K."/>
            <person name="Thomas B.C."/>
            <person name="Malmstrom R."/>
            <person name="Stieglmeier M."/>
            <person name="Klingl A."/>
            <person name="Woyke T."/>
            <person name="Ryan C.M."/>
            <person name="Banfield J.F."/>
        </authorList>
    </citation>
    <scope>NUCLEOTIDE SEQUENCE [LARGE SCALE GENOMIC DNA]</scope>
</reference>
<dbReference type="EC" id="3.1.-.-" evidence="8"/>
<organism evidence="10 11">
    <name type="scientific">candidate division WWE3 bacterium CG_4_9_14_0_2_um_filter_35_11</name>
    <dbReference type="NCBI Taxonomy" id="1975077"/>
    <lineage>
        <taxon>Bacteria</taxon>
        <taxon>Katanobacteria</taxon>
    </lineage>
</organism>
<dbReference type="CDD" id="cd18741">
    <property type="entry name" value="PIN_VapC4-5_FitB-like"/>
    <property type="match status" value="1"/>
</dbReference>
<comment type="caution">
    <text evidence="10">The sequence shown here is derived from an EMBL/GenBank/DDBJ whole genome shotgun (WGS) entry which is preliminary data.</text>
</comment>
<dbReference type="EMBL" id="PFSJ01000019">
    <property type="protein sequence ID" value="PJC23606.1"/>
    <property type="molecule type" value="Genomic_DNA"/>
</dbReference>
<dbReference type="InterPro" id="IPR029060">
    <property type="entry name" value="PIN-like_dom_sf"/>
</dbReference>
<comment type="similarity">
    <text evidence="7 8">Belongs to the PINc/VapC protein family.</text>
</comment>
<dbReference type="SMART" id="SM00670">
    <property type="entry name" value="PINc"/>
    <property type="match status" value="1"/>
</dbReference>
<evidence type="ECO:0000256" key="3">
    <source>
        <dbReference type="ARBA" id="ARBA00022722"/>
    </source>
</evidence>
<dbReference type="GO" id="GO:0004540">
    <property type="term" value="F:RNA nuclease activity"/>
    <property type="evidence" value="ECO:0007669"/>
    <property type="project" value="InterPro"/>
</dbReference>
<comment type="cofactor">
    <cofactor evidence="1 8">
        <name>Mg(2+)</name>
        <dbReference type="ChEBI" id="CHEBI:18420"/>
    </cofactor>
</comment>
<dbReference type="Proteomes" id="UP000229756">
    <property type="component" value="Unassembled WGS sequence"/>
</dbReference>
<dbReference type="Pfam" id="PF01850">
    <property type="entry name" value="PIN"/>
    <property type="match status" value="1"/>
</dbReference>
<comment type="function">
    <text evidence="8">Toxic component of a toxin-antitoxin (TA) system. An RNase.</text>
</comment>
<dbReference type="PANTHER" id="PTHR33653">
    <property type="entry name" value="RIBONUCLEASE VAPC2"/>
    <property type="match status" value="1"/>
</dbReference>
<protein>
    <recommendedName>
        <fullName evidence="8">Ribonuclease VapC</fullName>
        <shortName evidence="8">RNase VapC</shortName>
        <ecNumber evidence="8">3.1.-.-</ecNumber>
    </recommendedName>
    <alternativeName>
        <fullName evidence="8">Toxin VapC</fullName>
    </alternativeName>
</protein>
<dbReference type="SUPFAM" id="SSF88723">
    <property type="entry name" value="PIN domain-like"/>
    <property type="match status" value="1"/>
</dbReference>
<dbReference type="InterPro" id="IPR050556">
    <property type="entry name" value="Type_II_TA_system_RNase"/>
</dbReference>
<evidence type="ECO:0000256" key="4">
    <source>
        <dbReference type="ARBA" id="ARBA00022723"/>
    </source>
</evidence>
<dbReference type="GO" id="GO:0016787">
    <property type="term" value="F:hydrolase activity"/>
    <property type="evidence" value="ECO:0007669"/>
    <property type="project" value="UniProtKB-KW"/>
</dbReference>
<evidence type="ECO:0000259" key="9">
    <source>
        <dbReference type="SMART" id="SM00670"/>
    </source>
</evidence>
<feature type="binding site" evidence="8">
    <location>
        <position position="8"/>
    </location>
    <ligand>
        <name>Mg(2+)</name>
        <dbReference type="ChEBI" id="CHEBI:18420"/>
    </ligand>
</feature>
<dbReference type="Gene3D" id="3.40.50.1010">
    <property type="entry name" value="5'-nuclease"/>
    <property type="match status" value="1"/>
</dbReference>
<dbReference type="PANTHER" id="PTHR33653:SF1">
    <property type="entry name" value="RIBONUCLEASE VAPC2"/>
    <property type="match status" value="1"/>
</dbReference>
<accession>A0A2M8ELI8</accession>
<dbReference type="GO" id="GO:0090729">
    <property type="term" value="F:toxin activity"/>
    <property type="evidence" value="ECO:0007669"/>
    <property type="project" value="UniProtKB-KW"/>
</dbReference>
<feature type="binding site" evidence="8">
    <location>
        <position position="93"/>
    </location>
    <ligand>
        <name>Mg(2+)</name>
        <dbReference type="ChEBI" id="CHEBI:18420"/>
    </ligand>
</feature>
<dbReference type="HAMAP" id="MF_00265">
    <property type="entry name" value="VapC_Nob1"/>
    <property type="match status" value="1"/>
</dbReference>
<evidence type="ECO:0000256" key="5">
    <source>
        <dbReference type="ARBA" id="ARBA00022801"/>
    </source>
</evidence>
<keyword evidence="3 8" id="KW-0540">Nuclease</keyword>
<keyword evidence="8" id="KW-0800">Toxin</keyword>
<keyword evidence="2 8" id="KW-1277">Toxin-antitoxin system</keyword>
<keyword evidence="4 8" id="KW-0479">Metal-binding</keyword>
<proteinExistence type="inferred from homology"/>
<dbReference type="InterPro" id="IPR022907">
    <property type="entry name" value="VapC_family"/>
</dbReference>
<sequence length="127" mass="14499">MNKLYLLDTNIIIDALRKYPSAVEYIDSLEGEVSISVVTAVELILGTKNLKEQRNMEDLLADLNVIHIDEKISMLAYVLIIENRLKEGIEFDDAIIAATAIVYGYTFISKDIKHFKKIPRLKLKVPY</sequence>